<protein>
    <submittedName>
        <fullName evidence="2">DNA-primase RepB domain-containing protein</fullName>
    </submittedName>
</protein>
<evidence type="ECO:0000313" key="3">
    <source>
        <dbReference type="Proteomes" id="UP001363010"/>
    </source>
</evidence>
<dbReference type="EMBL" id="JBBKZV010000024">
    <property type="protein sequence ID" value="MEJ8825627.1"/>
    <property type="molecule type" value="Genomic_DNA"/>
</dbReference>
<dbReference type="InterPro" id="IPR039459">
    <property type="entry name" value="RepB-like_DNA_primase_dom"/>
</dbReference>
<name>A0ABU8W6F2_9BURK</name>
<gene>
    <name evidence="2" type="ORF">WKW80_26970</name>
</gene>
<keyword evidence="3" id="KW-1185">Reference proteome</keyword>
<proteinExistence type="predicted"/>
<accession>A0ABU8W6F2</accession>
<reference evidence="2 3" key="1">
    <citation type="submission" date="2024-03" db="EMBL/GenBank/DDBJ databases">
        <title>Novel species of the genus Variovorax.</title>
        <authorList>
            <person name="Liu Q."/>
            <person name="Xin Y.-H."/>
        </authorList>
    </citation>
    <scope>NUCLEOTIDE SEQUENCE [LARGE SCALE GENOMIC DNA]</scope>
    <source>
        <strain evidence="2 3">KACC 18501</strain>
    </source>
</reference>
<organism evidence="2 3">
    <name type="scientific">Variovorax humicola</name>
    <dbReference type="NCBI Taxonomy" id="1769758"/>
    <lineage>
        <taxon>Bacteria</taxon>
        <taxon>Pseudomonadati</taxon>
        <taxon>Pseudomonadota</taxon>
        <taxon>Betaproteobacteria</taxon>
        <taxon>Burkholderiales</taxon>
        <taxon>Comamonadaceae</taxon>
        <taxon>Variovorax</taxon>
    </lineage>
</organism>
<comment type="caution">
    <text evidence="2">The sequence shown here is derived from an EMBL/GenBank/DDBJ whole genome shotgun (WGS) entry which is preliminary data.</text>
</comment>
<feature type="domain" description="RepB-like DNA primase" evidence="1">
    <location>
        <begin position="101"/>
        <end position="184"/>
    </location>
</feature>
<evidence type="ECO:0000259" key="1">
    <source>
        <dbReference type="Pfam" id="PF16793"/>
    </source>
</evidence>
<dbReference type="Proteomes" id="UP001363010">
    <property type="component" value="Unassembled WGS sequence"/>
</dbReference>
<dbReference type="Pfam" id="PF16793">
    <property type="entry name" value="RepB_primase"/>
    <property type="match status" value="1"/>
</dbReference>
<evidence type="ECO:0000313" key="2">
    <source>
        <dbReference type="EMBL" id="MEJ8825627.1"/>
    </source>
</evidence>
<dbReference type="Gene3D" id="3.30.70.1790">
    <property type="entry name" value="RepB DNA-primase, N-terminal domain"/>
    <property type="match status" value="1"/>
</dbReference>
<sequence length="292" mass="32616">MSALIDFEQTAEFLSLIEPDWANHEFCFMLLPYAKHIYGTLGDQFDNLAEWNKLGRNVFVCVNAITPVLDNSRPIANVMRVRAVFADFDDPAEPLPEFPLVPSILVESSPSKFHAYWLADGVPLDQFDPLQRGIMQRLGSNADRSIRGLNHVLRVPGFAHVKDPANPKPVRLLDANGRRYSYAELVAAFPPVHEFRGKFDAPPWDGVLTRDARSTLALVEANWGPLKSGKANVPCPWSDEHSENTAGSSTVYYAPSDDNAGRGGFKCLHAHCVGRGIEIFESWLREQDRRVS</sequence>
<dbReference type="RefSeq" id="WP_340366656.1">
    <property type="nucleotide sequence ID" value="NZ_JBBKZV010000024.1"/>
</dbReference>